<keyword evidence="2" id="KW-1185">Reference proteome</keyword>
<protein>
    <submittedName>
        <fullName evidence="1">Uncharacterized protein</fullName>
    </submittedName>
</protein>
<sequence length="105" mass="11683">MSPDFLYIKTTMDIPGAPAVVHIAELEPLDGQLCRPLRMVELGAGEQVQGAYRRHPVALHNFATTPQDEIVHPDHWGELDGISASSMTAAEFETLWLEAEQKFQL</sequence>
<dbReference type="OrthoDB" id="4414653at2"/>
<evidence type="ECO:0000313" key="2">
    <source>
        <dbReference type="Proteomes" id="UP000035368"/>
    </source>
</evidence>
<dbReference type="RefSeq" id="WP_047241193.1">
    <property type="nucleotide sequence ID" value="NZ_CP011541.1"/>
</dbReference>
<dbReference type="EMBL" id="CP011541">
    <property type="protein sequence ID" value="AKK04342.1"/>
    <property type="molecule type" value="Genomic_DNA"/>
</dbReference>
<dbReference type="Proteomes" id="UP000035368">
    <property type="component" value="Chromosome"/>
</dbReference>
<proteinExistence type="predicted"/>
<gene>
    <name evidence="1" type="ORF">CEPID_12600</name>
</gene>
<organism evidence="1 2">
    <name type="scientific">Corynebacterium epidermidicanis</name>
    <dbReference type="NCBI Taxonomy" id="1050174"/>
    <lineage>
        <taxon>Bacteria</taxon>
        <taxon>Bacillati</taxon>
        <taxon>Actinomycetota</taxon>
        <taxon>Actinomycetes</taxon>
        <taxon>Mycobacteriales</taxon>
        <taxon>Corynebacteriaceae</taxon>
        <taxon>Corynebacterium</taxon>
    </lineage>
</organism>
<name>A0A0G3GZS2_9CORY</name>
<dbReference type="PATRIC" id="fig|1050174.4.peg.2544"/>
<accession>A0A0G3GZS2</accession>
<reference evidence="1 2" key="1">
    <citation type="submission" date="2015-05" db="EMBL/GenBank/DDBJ databases">
        <title>Complete genome sequence of Corynebacterium epidermidicanis DSM 45586, isolated from the skin of a dog suffering from pruritus.</title>
        <authorList>
            <person name="Ruckert C."/>
            <person name="Albersmeier A."/>
            <person name="Winkler A."/>
            <person name="Tauch A."/>
        </authorList>
    </citation>
    <scope>NUCLEOTIDE SEQUENCE [LARGE SCALE GENOMIC DNA]</scope>
    <source>
        <strain evidence="1 2">DSM 45586</strain>
    </source>
</reference>
<evidence type="ECO:0000313" key="1">
    <source>
        <dbReference type="EMBL" id="AKK04342.1"/>
    </source>
</evidence>
<dbReference type="STRING" id="1050174.CEPID_12600"/>
<dbReference type="AlphaFoldDB" id="A0A0G3GZS2"/>
<dbReference type="KEGG" id="cei:CEPID_12600"/>